<dbReference type="Proteomes" id="UP000276133">
    <property type="component" value="Unassembled WGS sequence"/>
</dbReference>
<name>A0A3M7R1G0_BRAPC</name>
<gene>
    <name evidence="1" type="ORF">BpHYR1_052808</name>
</gene>
<keyword evidence="2" id="KW-1185">Reference proteome</keyword>
<sequence>MNVLRFGFKGQLGIRNSIFKILKKKYSLLLLKIAQFSSFDYSPKTMSYKKKLPKSFMPQKLLNLLNRSTNRN</sequence>
<protein>
    <submittedName>
        <fullName evidence="1">Uncharacterized protein</fullName>
    </submittedName>
</protein>
<organism evidence="1 2">
    <name type="scientific">Brachionus plicatilis</name>
    <name type="common">Marine rotifer</name>
    <name type="synonym">Brachionus muelleri</name>
    <dbReference type="NCBI Taxonomy" id="10195"/>
    <lineage>
        <taxon>Eukaryota</taxon>
        <taxon>Metazoa</taxon>
        <taxon>Spiralia</taxon>
        <taxon>Gnathifera</taxon>
        <taxon>Rotifera</taxon>
        <taxon>Eurotatoria</taxon>
        <taxon>Monogononta</taxon>
        <taxon>Pseudotrocha</taxon>
        <taxon>Ploima</taxon>
        <taxon>Brachionidae</taxon>
        <taxon>Brachionus</taxon>
    </lineage>
</organism>
<dbReference type="EMBL" id="REGN01004545">
    <property type="protein sequence ID" value="RNA17055.1"/>
    <property type="molecule type" value="Genomic_DNA"/>
</dbReference>
<reference evidence="1 2" key="1">
    <citation type="journal article" date="2018" name="Sci. Rep.">
        <title>Genomic signatures of local adaptation to the degree of environmental predictability in rotifers.</title>
        <authorList>
            <person name="Franch-Gras L."/>
            <person name="Hahn C."/>
            <person name="Garcia-Roger E.M."/>
            <person name="Carmona M.J."/>
            <person name="Serra M."/>
            <person name="Gomez A."/>
        </authorList>
    </citation>
    <scope>NUCLEOTIDE SEQUENCE [LARGE SCALE GENOMIC DNA]</scope>
    <source>
        <strain evidence="1">HYR1</strain>
    </source>
</reference>
<accession>A0A3M7R1G0</accession>
<evidence type="ECO:0000313" key="2">
    <source>
        <dbReference type="Proteomes" id="UP000276133"/>
    </source>
</evidence>
<dbReference type="AlphaFoldDB" id="A0A3M7R1G0"/>
<proteinExistence type="predicted"/>
<evidence type="ECO:0000313" key="1">
    <source>
        <dbReference type="EMBL" id="RNA17055.1"/>
    </source>
</evidence>
<comment type="caution">
    <text evidence="1">The sequence shown here is derived from an EMBL/GenBank/DDBJ whole genome shotgun (WGS) entry which is preliminary data.</text>
</comment>